<evidence type="ECO:0000313" key="4">
    <source>
        <dbReference type="Proteomes" id="UP000573499"/>
    </source>
</evidence>
<dbReference type="Gene3D" id="3.90.1750.20">
    <property type="entry name" value="Putative Large Serine Recombinase, Chain B, Domain 2"/>
    <property type="match status" value="1"/>
</dbReference>
<dbReference type="InterPro" id="IPR006119">
    <property type="entry name" value="Resolv_N"/>
</dbReference>
<dbReference type="Pfam" id="PF00239">
    <property type="entry name" value="Resolvase"/>
    <property type="match status" value="1"/>
</dbReference>
<dbReference type="PANTHER" id="PTHR30461">
    <property type="entry name" value="DNA-INVERTASE FROM LAMBDOID PROPHAGE"/>
    <property type="match status" value="1"/>
</dbReference>
<protein>
    <submittedName>
        <fullName evidence="3">Recombinase family protein</fullName>
    </submittedName>
</protein>
<reference evidence="3 4" key="1">
    <citation type="submission" date="2020-07" db="EMBL/GenBank/DDBJ databases">
        <title>Novel species isolated from subtropical streams in China.</title>
        <authorList>
            <person name="Lu H."/>
        </authorList>
    </citation>
    <scope>NUCLEOTIDE SEQUENCE [LARGE SCALE GENOMIC DNA]</scope>
    <source>
        <strain evidence="3 4">LX47W</strain>
    </source>
</reference>
<evidence type="ECO:0000313" key="3">
    <source>
        <dbReference type="EMBL" id="MBA5690566.1"/>
    </source>
</evidence>
<dbReference type="InterPro" id="IPR038109">
    <property type="entry name" value="DNA_bind_recomb_sf"/>
</dbReference>
<keyword evidence="4" id="KW-1185">Reference proteome</keyword>
<name>A0A7W2FF46_9BURK</name>
<dbReference type="PANTHER" id="PTHR30461:SF23">
    <property type="entry name" value="DNA RECOMBINASE-RELATED"/>
    <property type="match status" value="1"/>
</dbReference>
<dbReference type="Proteomes" id="UP000573499">
    <property type="component" value="Unassembled WGS sequence"/>
</dbReference>
<accession>A0A7W2FF46</accession>
<dbReference type="FunFam" id="3.40.50.1390:FF:000008">
    <property type="entry name" value="DNA recombinase"/>
    <property type="match status" value="1"/>
</dbReference>
<feature type="domain" description="Recombinase" evidence="2">
    <location>
        <begin position="194"/>
        <end position="318"/>
    </location>
</feature>
<dbReference type="SUPFAM" id="SSF53041">
    <property type="entry name" value="Resolvase-like"/>
    <property type="match status" value="1"/>
</dbReference>
<evidence type="ECO:0000259" key="1">
    <source>
        <dbReference type="PROSITE" id="PS51736"/>
    </source>
</evidence>
<dbReference type="EMBL" id="JACEZU010000019">
    <property type="protein sequence ID" value="MBA5690566.1"/>
    <property type="molecule type" value="Genomic_DNA"/>
</dbReference>
<dbReference type="GO" id="GO:0000150">
    <property type="term" value="F:DNA strand exchange activity"/>
    <property type="evidence" value="ECO:0007669"/>
    <property type="project" value="InterPro"/>
</dbReference>
<comment type="caution">
    <text evidence="3">The sequence shown here is derived from an EMBL/GenBank/DDBJ whole genome shotgun (WGS) entry which is preliminary data.</text>
</comment>
<dbReference type="Gene3D" id="3.40.50.1390">
    <property type="entry name" value="Resolvase, N-terminal catalytic domain"/>
    <property type="match status" value="1"/>
</dbReference>
<feature type="domain" description="Resolvase/invertase-type recombinase catalytic" evidence="1">
    <location>
        <begin position="14"/>
        <end position="164"/>
    </location>
</feature>
<dbReference type="SMART" id="SM00857">
    <property type="entry name" value="Resolvase"/>
    <property type="match status" value="1"/>
</dbReference>
<dbReference type="GO" id="GO:0003677">
    <property type="term" value="F:DNA binding"/>
    <property type="evidence" value="ECO:0007669"/>
    <property type="project" value="InterPro"/>
</dbReference>
<sequence length="511" mass="56054">MNAARPVAETVLHRAAAYVRMSTEQQGQSIALQLDYIARYAAAAECEVVKVYRDEGKSGLDARRRAGLQQLMRDIGDGQPGFDRVLVYDVSRWGRFQDVDESAYYEYLCSRGGVRVVYCAERFANDGSPLAHIIKSVKRTMAAEFSRALSERTFDAHAFLLARGYKPGGAAGFGLRRLSVRADGSVRRMLEEGERKCHPTDRVVLAPGPAAEQRTVRRIFRLYTEQGLSYCGVARTLNAEGVAAAGRAWSATLVKGILHNEKYCGNLLYNRSTARLGGRRHMNERSLWLRHEGAHTAIVSPAVFAAAQRQQTLRRGLDTGGVLARLRGIYDRSGTLNYRLIDAEPGMPHAALVKKMFGSLHRAYRLALAPVGDDLACWRTAAHSEAWLRLFEAVLDCIVHAGGHAQRTPNRAVIMFDECISLRVAVTRCRSRGGTLGWVVPAQAANTDFVLCGLMGQDGTAIVHYALLDVAACCVQHKWLAVRSSGTAGLTLSSTLEGLFGMRADAGSEIR</sequence>
<dbReference type="Pfam" id="PF07508">
    <property type="entry name" value="Recombinase"/>
    <property type="match status" value="1"/>
</dbReference>
<dbReference type="PROSITE" id="PS51736">
    <property type="entry name" value="RECOMBINASES_3"/>
    <property type="match status" value="1"/>
</dbReference>
<evidence type="ECO:0000259" key="2">
    <source>
        <dbReference type="PROSITE" id="PS51737"/>
    </source>
</evidence>
<organism evidence="3 4">
    <name type="scientific">Rugamonas apoptosis</name>
    <dbReference type="NCBI Taxonomy" id="2758570"/>
    <lineage>
        <taxon>Bacteria</taxon>
        <taxon>Pseudomonadati</taxon>
        <taxon>Pseudomonadota</taxon>
        <taxon>Betaproteobacteria</taxon>
        <taxon>Burkholderiales</taxon>
        <taxon>Oxalobacteraceae</taxon>
        <taxon>Telluria group</taxon>
        <taxon>Rugamonas</taxon>
    </lineage>
</organism>
<dbReference type="InterPro" id="IPR050639">
    <property type="entry name" value="SSR_resolvase"/>
</dbReference>
<proteinExistence type="predicted"/>
<dbReference type="RefSeq" id="WP_182157392.1">
    <property type="nucleotide sequence ID" value="NZ_JACEZU010000019.1"/>
</dbReference>
<dbReference type="InterPro" id="IPR036162">
    <property type="entry name" value="Resolvase-like_N_sf"/>
</dbReference>
<dbReference type="CDD" id="cd00338">
    <property type="entry name" value="Ser_Recombinase"/>
    <property type="match status" value="1"/>
</dbReference>
<dbReference type="AlphaFoldDB" id="A0A7W2FF46"/>
<dbReference type="PROSITE" id="PS51737">
    <property type="entry name" value="RECOMBINASE_DNA_BIND"/>
    <property type="match status" value="1"/>
</dbReference>
<gene>
    <name evidence="3" type="ORF">H3H39_26370</name>
</gene>
<dbReference type="InterPro" id="IPR011109">
    <property type="entry name" value="DNA_bind_recombinase_dom"/>
</dbReference>